<keyword evidence="13" id="KW-1185">Reference proteome</keyword>
<dbReference type="PANTHER" id="PTHR10887:SF495">
    <property type="entry name" value="HELICASE SENATAXIN ISOFORM X1-RELATED"/>
    <property type="match status" value="1"/>
</dbReference>
<evidence type="ECO:0000313" key="13">
    <source>
        <dbReference type="Proteomes" id="UP000011087"/>
    </source>
</evidence>
<evidence type="ECO:0000313" key="12">
    <source>
        <dbReference type="EnsemblProtists" id="EKX47588"/>
    </source>
</evidence>
<dbReference type="SUPFAM" id="SSF52540">
    <property type="entry name" value="P-loop containing nucleoside triphosphate hydrolases"/>
    <property type="match status" value="1"/>
</dbReference>
<evidence type="ECO:0000313" key="11">
    <source>
        <dbReference type="EMBL" id="EKX47588.1"/>
    </source>
</evidence>
<name>L1JGD9_GUITC</name>
<evidence type="ECO:0000256" key="7">
    <source>
        <dbReference type="SAM" id="MobiDB-lite"/>
    </source>
</evidence>
<feature type="region of interest" description="Disordered" evidence="7">
    <location>
        <begin position="48"/>
        <end position="72"/>
    </location>
</feature>
<dbReference type="CDD" id="cd18808">
    <property type="entry name" value="SF1_C_Upf1"/>
    <property type="match status" value="1"/>
</dbReference>
<dbReference type="HOGENOM" id="CLU_278554_0_0_1"/>
<dbReference type="EnsemblProtists" id="EKX47588">
    <property type="protein sequence ID" value="EKX47588"/>
    <property type="gene ID" value="GUITHDRAFT_137364"/>
</dbReference>
<dbReference type="eggNOG" id="KOG1801">
    <property type="taxonomic scope" value="Eukaryota"/>
</dbReference>
<dbReference type="GeneID" id="17304193"/>
<dbReference type="CDD" id="cd18042">
    <property type="entry name" value="DEXXQc_SETX"/>
    <property type="match status" value="1"/>
</dbReference>
<dbReference type="EMBL" id="JH992989">
    <property type="protein sequence ID" value="EKX47588.1"/>
    <property type="molecule type" value="Genomic_DNA"/>
</dbReference>
<dbReference type="GO" id="GO:0004386">
    <property type="term" value="F:helicase activity"/>
    <property type="evidence" value="ECO:0007669"/>
    <property type="project" value="UniProtKB-KW"/>
</dbReference>
<dbReference type="GO" id="GO:0005524">
    <property type="term" value="F:ATP binding"/>
    <property type="evidence" value="ECO:0007669"/>
    <property type="project" value="UniProtKB-KW"/>
</dbReference>
<evidence type="ECO:0000259" key="8">
    <source>
        <dbReference type="Pfam" id="PF13086"/>
    </source>
</evidence>
<dbReference type="PANTHER" id="PTHR10887">
    <property type="entry name" value="DNA2/NAM7 HELICASE FAMILY"/>
    <property type="match status" value="1"/>
</dbReference>
<organism evidence="11">
    <name type="scientific">Guillardia theta (strain CCMP2712)</name>
    <name type="common">Cryptophyte</name>
    <dbReference type="NCBI Taxonomy" id="905079"/>
    <lineage>
        <taxon>Eukaryota</taxon>
        <taxon>Cryptophyceae</taxon>
        <taxon>Pyrenomonadales</taxon>
        <taxon>Geminigeraceae</taxon>
        <taxon>Guillardia</taxon>
    </lineage>
</organism>
<dbReference type="GO" id="GO:0009507">
    <property type="term" value="C:chloroplast"/>
    <property type="evidence" value="ECO:0007669"/>
    <property type="project" value="UniProtKB-SubCell"/>
</dbReference>
<dbReference type="AlphaFoldDB" id="L1JGD9"/>
<keyword evidence="4" id="KW-0347">Helicase</keyword>
<feature type="domain" description="Probable zinc-binding" evidence="10">
    <location>
        <begin position="1018"/>
        <end position="1058"/>
    </location>
</feature>
<dbReference type="InterPro" id="IPR041677">
    <property type="entry name" value="DNA2/NAM7_AAA_11"/>
</dbReference>
<dbReference type="InterPro" id="IPR045055">
    <property type="entry name" value="DNA2/NAM7-like"/>
</dbReference>
<dbReference type="GO" id="GO:0016787">
    <property type="term" value="F:hydrolase activity"/>
    <property type="evidence" value="ECO:0007669"/>
    <property type="project" value="UniProtKB-KW"/>
</dbReference>
<evidence type="ECO:0000256" key="4">
    <source>
        <dbReference type="ARBA" id="ARBA00022806"/>
    </source>
</evidence>
<dbReference type="STRING" id="905079.L1JGD9"/>
<feature type="region of interest" description="Disordered" evidence="7">
    <location>
        <begin position="106"/>
        <end position="126"/>
    </location>
</feature>
<proteinExistence type="predicted"/>
<reference evidence="13" key="2">
    <citation type="submission" date="2012-11" db="EMBL/GenBank/DDBJ databases">
        <authorList>
            <person name="Kuo A."/>
            <person name="Curtis B.A."/>
            <person name="Tanifuji G."/>
            <person name="Burki F."/>
            <person name="Gruber A."/>
            <person name="Irimia M."/>
            <person name="Maruyama S."/>
            <person name="Arias M.C."/>
            <person name="Ball S.G."/>
            <person name="Gile G.H."/>
            <person name="Hirakawa Y."/>
            <person name="Hopkins J.F."/>
            <person name="Rensing S.A."/>
            <person name="Schmutz J."/>
            <person name="Symeonidi A."/>
            <person name="Elias M."/>
            <person name="Eveleigh R.J."/>
            <person name="Herman E.K."/>
            <person name="Klute M.J."/>
            <person name="Nakayama T."/>
            <person name="Obornik M."/>
            <person name="Reyes-Prieto A."/>
            <person name="Armbrust E.V."/>
            <person name="Aves S.J."/>
            <person name="Beiko R.G."/>
            <person name="Coutinho P."/>
            <person name="Dacks J.B."/>
            <person name="Durnford D.G."/>
            <person name="Fast N.M."/>
            <person name="Green B.R."/>
            <person name="Grisdale C."/>
            <person name="Hempe F."/>
            <person name="Henrissat B."/>
            <person name="Hoppner M.P."/>
            <person name="Ishida K.-I."/>
            <person name="Kim E."/>
            <person name="Koreny L."/>
            <person name="Kroth P.G."/>
            <person name="Liu Y."/>
            <person name="Malik S.-B."/>
            <person name="Maier U.G."/>
            <person name="McRose D."/>
            <person name="Mock T."/>
            <person name="Neilson J.A."/>
            <person name="Onodera N.T."/>
            <person name="Poole A.M."/>
            <person name="Pritham E.J."/>
            <person name="Richards T.A."/>
            <person name="Rocap G."/>
            <person name="Roy S.W."/>
            <person name="Sarai C."/>
            <person name="Schaack S."/>
            <person name="Shirato S."/>
            <person name="Slamovits C.H."/>
            <person name="Spencer D.F."/>
            <person name="Suzuki S."/>
            <person name="Worden A.Z."/>
            <person name="Zauner S."/>
            <person name="Barry K."/>
            <person name="Bell C."/>
            <person name="Bharti A.K."/>
            <person name="Crow J.A."/>
            <person name="Grimwood J."/>
            <person name="Kramer R."/>
            <person name="Lindquist E."/>
            <person name="Lucas S."/>
            <person name="Salamov A."/>
            <person name="McFadden G.I."/>
            <person name="Lane C.E."/>
            <person name="Keeling P.J."/>
            <person name="Gray M.W."/>
            <person name="Grigoriev I.V."/>
            <person name="Archibald J.M."/>
        </authorList>
    </citation>
    <scope>NUCLEOTIDE SEQUENCE</scope>
    <source>
        <strain evidence="13">CCMP2712</strain>
    </source>
</reference>
<gene>
    <name evidence="11" type="ORF">GUITHDRAFT_137364</name>
</gene>
<dbReference type="Pfam" id="PF13087">
    <property type="entry name" value="AAA_12"/>
    <property type="match status" value="1"/>
</dbReference>
<feature type="coiled-coil region" evidence="6">
    <location>
        <begin position="515"/>
        <end position="549"/>
    </location>
</feature>
<evidence type="ECO:0000256" key="1">
    <source>
        <dbReference type="ARBA" id="ARBA00004229"/>
    </source>
</evidence>
<evidence type="ECO:0008006" key="14">
    <source>
        <dbReference type="Google" id="ProtNLM"/>
    </source>
</evidence>
<sequence length="1135" mass="127303">MLQDTNVQQFAPSRSSDAHHGNDLSDRDSKRREYDRFHAEVLTQLMSNLSKHQSDNKVQSARGSGLKSAPTRFKTHEEYVETFRPLVMEEIGSEIEQSLKEKLYDSHPAELSSDNNEEDRNRRDGPGTYMFENHDFALIEVCKMVWIKGLASSPKKSAMKDPSGKSPVKKESGKWVKSGEPRKFYAIVAGNFHAHYSQKFLCSVRVKTLKSVDLEFATNISKSKVAADDACDVFSLTCRQSEIRYQWSIQRLRNMGASIREWRAVHEIKNSPLLHEILNPNKFTSLPNDDEVAKIMGHLNPVVQTHIASRSNKSQLVAIAAACDPAHRTGVTLLQGPPGTGKTTVILSILNFLHLTQYQQYYESVLKVVRSKLSVQAGTAAKTPEPVNIDSGKYHSGALESILHDIQKTPSDHTPKVLPKPRILICAPSNAAVDHIVERVLSERLRDGNGLYTPDMIRIGSPNACHHKIRVVTLDHQVQEIMSRGGELEDCKHRYRSLLTRRSYLEAECKGVGATNSLEVEMLKVRTQLEEVERDIKRLEVVKKIKSSKEEDTDQLRTMLLDDAQVILTTLSSAGLDCFSRLQNKIDTVIIDEACQSVEAGTLIPLLLGARRCILVGDPRQLPATVISQSSSAAIYQRSLFERLMSCNHPVALLNVQYRMHPEITRFPSEYFYEGRLVDAENLGRRKEGERYQADPWFGPFHFFDLIDSKEQRSDGSSLRNVAEAKFVALLVKELISRYSQRGELKGKIAILTPYRQQRNEITSSLKRLVGPHAVSESVENRSPEVVTELARGYSIDVMTVDSCQGQERDIVIFSCVRANTRGVGFLEDVRRMNVALTRARHSLLVIGNSNSLKASEPWKAFLANAKKRERVTVIESKKMPPDFTAGPPEPGSKYLNDHDDEDIVPCETEECGRSEEADREKDQAMNEQRNALKLAEEEQRRKRKAESDTQGSKRRHVEKKLDDDVIIIDACCQLLRIVQCPISQAAQSSSSSQPGRGLPAKAVQEIVKRSGGVLSCDQLLKCETCKENFLFTVSDHQRLIDRGISSIPSRCKSCRLSSSSVRVQGGQEERKKAQVEEAIKQKYLEGSKSAADKIKAMTAREISTSSLWKERAKALDKGKSGSQSSGIKGFNTRI</sequence>
<dbReference type="InterPro" id="IPR025306">
    <property type="entry name" value="Zn-bnd_dom_prob"/>
</dbReference>
<dbReference type="InterPro" id="IPR041679">
    <property type="entry name" value="DNA2/NAM7-like_C"/>
</dbReference>
<dbReference type="InterPro" id="IPR047187">
    <property type="entry name" value="SF1_C_Upf1"/>
</dbReference>
<evidence type="ECO:0000259" key="10">
    <source>
        <dbReference type="Pfam" id="PF13451"/>
    </source>
</evidence>
<keyword evidence="3" id="KW-0378">Hydrolase</keyword>
<feature type="region of interest" description="Disordered" evidence="7">
    <location>
        <begin position="154"/>
        <end position="173"/>
    </location>
</feature>
<evidence type="ECO:0000256" key="5">
    <source>
        <dbReference type="ARBA" id="ARBA00022840"/>
    </source>
</evidence>
<evidence type="ECO:0000259" key="9">
    <source>
        <dbReference type="Pfam" id="PF13087"/>
    </source>
</evidence>
<reference evidence="12" key="3">
    <citation type="submission" date="2016-03" db="UniProtKB">
        <authorList>
            <consortium name="EnsemblProtists"/>
        </authorList>
    </citation>
    <scope>IDENTIFICATION</scope>
</reference>
<feature type="compositionally biased region" description="Low complexity" evidence="7">
    <location>
        <begin position="1121"/>
        <end position="1135"/>
    </location>
</feature>
<dbReference type="OrthoDB" id="6513042at2759"/>
<feature type="compositionally biased region" description="Basic and acidic residues" evidence="7">
    <location>
        <begin position="158"/>
        <end position="173"/>
    </location>
</feature>
<dbReference type="Pfam" id="PF13086">
    <property type="entry name" value="AAA_11"/>
    <property type="match status" value="1"/>
</dbReference>
<dbReference type="Gene3D" id="3.40.50.300">
    <property type="entry name" value="P-loop containing nucleotide triphosphate hydrolases"/>
    <property type="match status" value="2"/>
</dbReference>
<dbReference type="RefSeq" id="XP_005834568.1">
    <property type="nucleotide sequence ID" value="XM_005834511.1"/>
</dbReference>
<feature type="region of interest" description="Disordered" evidence="7">
    <location>
        <begin position="1"/>
        <end position="31"/>
    </location>
</feature>
<evidence type="ECO:0000256" key="6">
    <source>
        <dbReference type="SAM" id="Coils"/>
    </source>
</evidence>
<accession>L1JGD9</accession>
<keyword evidence="5" id="KW-0067">ATP-binding</keyword>
<feature type="compositionally biased region" description="Polar residues" evidence="7">
    <location>
        <begin position="48"/>
        <end position="62"/>
    </location>
</feature>
<feature type="region of interest" description="Disordered" evidence="7">
    <location>
        <begin position="1115"/>
        <end position="1135"/>
    </location>
</feature>
<feature type="compositionally biased region" description="Basic and acidic residues" evidence="7">
    <location>
        <begin position="16"/>
        <end position="31"/>
    </location>
</feature>
<dbReference type="GO" id="GO:0005694">
    <property type="term" value="C:chromosome"/>
    <property type="evidence" value="ECO:0007669"/>
    <property type="project" value="UniProtKB-ARBA"/>
</dbReference>
<dbReference type="FunFam" id="3.40.50.300:FF:000326">
    <property type="entry name" value="P-loop containing nucleoside triphosphate hydrolase"/>
    <property type="match status" value="1"/>
</dbReference>
<dbReference type="Proteomes" id="UP000011087">
    <property type="component" value="Unassembled WGS sequence"/>
</dbReference>
<feature type="region of interest" description="Disordered" evidence="7">
    <location>
        <begin position="934"/>
        <end position="958"/>
    </location>
</feature>
<feature type="domain" description="DNA2/NAM7 helicase helicase" evidence="8">
    <location>
        <begin position="311"/>
        <end position="629"/>
    </location>
</feature>
<comment type="subcellular location">
    <subcellularLocation>
        <location evidence="1">Plastid</location>
        <location evidence="1">Chloroplast</location>
    </subcellularLocation>
</comment>
<keyword evidence="6" id="KW-0175">Coiled coil</keyword>
<dbReference type="KEGG" id="gtt:GUITHDRAFT_137364"/>
<reference evidence="11 13" key="1">
    <citation type="journal article" date="2012" name="Nature">
        <title>Algal genomes reveal evolutionary mosaicism and the fate of nucleomorphs.</title>
        <authorList>
            <consortium name="DOE Joint Genome Institute"/>
            <person name="Curtis B.A."/>
            <person name="Tanifuji G."/>
            <person name="Burki F."/>
            <person name="Gruber A."/>
            <person name="Irimia M."/>
            <person name="Maruyama S."/>
            <person name="Arias M.C."/>
            <person name="Ball S.G."/>
            <person name="Gile G.H."/>
            <person name="Hirakawa Y."/>
            <person name="Hopkins J.F."/>
            <person name="Kuo A."/>
            <person name="Rensing S.A."/>
            <person name="Schmutz J."/>
            <person name="Symeonidi A."/>
            <person name="Elias M."/>
            <person name="Eveleigh R.J."/>
            <person name="Herman E.K."/>
            <person name="Klute M.J."/>
            <person name="Nakayama T."/>
            <person name="Obornik M."/>
            <person name="Reyes-Prieto A."/>
            <person name="Armbrust E.V."/>
            <person name="Aves S.J."/>
            <person name="Beiko R.G."/>
            <person name="Coutinho P."/>
            <person name="Dacks J.B."/>
            <person name="Durnford D.G."/>
            <person name="Fast N.M."/>
            <person name="Green B.R."/>
            <person name="Grisdale C.J."/>
            <person name="Hempel F."/>
            <person name="Henrissat B."/>
            <person name="Hoppner M.P."/>
            <person name="Ishida K."/>
            <person name="Kim E."/>
            <person name="Koreny L."/>
            <person name="Kroth P.G."/>
            <person name="Liu Y."/>
            <person name="Malik S.B."/>
            <person name="Maier U.G."/>
            <person name="McRose D."/>
            <person name="Mock T."/>
            <person name="Neilson J.A."/>
            <person name="Onodera N.T."/>
            <person name="Poole A.M."/>
            <person name="Pritham E.J."/>
            <person name="Richards T.A."/>
            <person name="Rocap G."/>
            <person name="Roy S.W."/>
            <person name="Sarai C."/>
            <person name="Schaack S."/>
            <person name="Shirato S."/>
            <person name="Slamovits C.H."/>
            <person name="Spencer D.F."/>
            <person name="Suzuki S."/>
            <person name="Worden A.Z."/>
            <person name="Zauner S."/>
            <person name="Barry K."/>
            <person name="Bell C."/>
            <person name="Bharti A.K."/>
            <person name="Crow J.A."/>
            <person name="Grimwood J."/>
            <person name="Kramer R."/>
            <person name="Lindquist E."/>
            <person name="Lucas S."/>
            <person name="Salamov A."/>
            <person name="McFadden G.I."/>
            <person name="Lane C.E."/>
            <person name="Keeling P.J."/>
            <person name="Gray M.W."/>
            <person name="Grigoriev I.V."/>
            <person name="Archibald J.M."/>
        </authorList>
    </citation>
    <scope>NUCLEOTIDE SEQUENCE</scope>
    <source>
        <strain evidence="11 13">CCMP2712</strain>
    </source>
</reference>
<dbReference type="InterPro" id="IPR027417">
    <property type="entry name" value="P-loop_NTPase"/>
</dbReference>
<keyword evidence="2" id="KW-0547">Nucleotide-binding</keyword>
<evidence type="ECO:0000256" key="3">
    <source>
        <dbReference type="ARBA" id="ARBA00022801"/>
    </source>
</evidence>
<dbReference type="Pfam" id="PF13451">
    <property type="entry name" value="zf_Tbcl"/>
    <property type="match status" value="1"/>
</dbReference>
<dbReference type="PaxDb" id="55529-EKX47588"/>
<feature type="region of interest" description="Disordered" evidence="7">
    <location>
        <begin position="874"/>
        <end position="901"/>
    </location>
</feature>
<feature type="domain" description="DNA2/NAM7 helicase-like C-terminal" evidence="9">
    <location>
        <begin position="636"/>
        <end position="850"/>
    </location>
</feature>
<evidence type="ECO:0000256" key="2">
    <source>
        <dbReference type="ARBA" id="ARBA00022741"/>
    </source>
</evidence>
<protein>
    <recommendedName>
        <fullName evidence="14">AAA+ ATPase domain-containing protein</fullName>
    </recommendedName>
</protein>
<feature type="compositionally biased region" description="Polar residues" evidence="7">
    <location>
        <begin position="1"/>
        <end position="15"/>
    </location>
</feature>